<evidence type="ECO:0000256" key="1">
    <source>
        <dbReference type="SAM" id="Coils"/>
    </source>
</evidence>
<accession>X0Y0A6</accession>
<dbReference type="AlphaFoldDB" id="X0Y0A6"/>
<keyword evidence="1" id="KW-0175">Coiled coil</keyword>
<proteinExistence type="predicted"/>
<reference evidence="2" key="1">
    <citation type="journal article" date="2014" name="Front. Microbiol.">
        <title>High frequency of phylogenetically diverse reductive dehalogenase-homologous genes in deep subseafloor sedimentary metagenomes.</title>
        <authorList>
            <person name="Kawai M."/>
            <person name="Futagami T."/>
            <person name="Toyoda A."/>
            <person name="Takaki Y."/>
            <person name="Nishi S."/>
            <person name="Hori S."/>
            <person name="Arai W."/>
            <person name="Tsubouchi T."/>
            <person name="Morono Y."/>
            <person name="Uchiyama I."/>
            <person name="Ito T."/>
            <person name="Fujiyama A."/>
            <person name="Inagaki F."/>
            <person name="Takami H."/>
        </authorList>
    </citation>
    <scope>NUCLEOTIDE SEQUENCE</scope>
    <source>
        <strain evidence="2">Expedition CK06-06</strain>
    </source>
</reference>
<gene>
    <name evidence="2" type="ORF">S01H1_64588</name>
</gene>
<evidence type="ECO:0000313" key="2">
    <source>
        <dbReference type="EMBL" id="GAG30366.1"/>
    </source>
</evidence>
<dbReference type="EMBL" id="BARS01042579">
    <property type="protein sequence ID" value="GAG30366.1"/>
    <property type="molecule type" value="Genomic_DNA"/>
</dbReference>
<feature type="coiled-coil region" evidence="1">
    <location>
        <begin position="10"/>
        <end position="44"/>
    </location>
</feature>
<comment type="caution">
    <text evidence="2">The sequence shown here is derived from an EMBL/GenBank/DDBJ whole genome shotgun (WGS) entry which is preliminary data.</text>
</comment>
<sequence>MCDCKKDKVIADLVESRNKLLNENEKLKEENKGLRDKIKELEFAMGRLL</sequence>
<protein>
    <submittedName>
        <fullName evidence="2">Uncharacterized protein</fullName>
    </submittedName>
</protein>
<organism evidence="2">
    <name type="scientific">marine sediment metagenome</name>
    <dbReference type="NCBI Taxonomy" id="412755"/>
    <lineage>
        <taxon>unclassified sequences</taxon>
        <taxon>metagenomes</taxon>
        <taxon>ecological metagenomes</taxon>
    </lineage>
</organism>
<name>X0Y0A6_9ZZZZ</name>